<name>A0AAV2Z3K0_9STRA</name>
<protein>
    <submittedName>
        <fullName evidence="1">Uncharacterized protein</fullName>
    </submittedName>
</protein>
<comment type="caution">
    <text evidence="1">The sequence shown here is derived from an EMBL/GenBank/DDBJ whole genome shotgun (WGS) entry which is preliminary data.</text>
</comment>
<dbReference type="GO" id="GO:0003677">
    <property type="term" value="F:DNA binding"/>
    <property type="evidence" value="ECO:0007669"/>
    <property type="project" value="InterPro"/>
</dbReference>
<reference evidence="1" key="1">
    <citation type="submission" date="2022-11" db="EMBL/GenBank/DDBJ databases">
        <authorList>
            <person name="Morgan W.R."/>
            <person name="Tartar A."/>
        </authorList>
    </citation>
    <scope>NUCLEOTIDE SEQUENCE</scope>
    <source>
        <strain evidence="1">ARSEF 373</strain>
    </source>
</reference>
<keyword evidence="2" id="KW-1185">Reference proteome</keyword>
<dbReference type="EMBL" id="DAKRPA010000055">
    <property type="protein sequence ID" value="DBA00966.1"/>
    <property type="molecule type" value="Genomic_DNA"/>
</dbReference>
<gene>
    <name evidence="1" type="ORF">N0F65_006227</name>
</gene>
<dbReference type="AlphaFoldDB" id="A0AAV2Z3K0"/>
<dbReference type="Gene3D" id="1.10.443.20">
    <property type="entry name" value="Centromere DNA-binding protein complex CBF3 subunit, domain 2"/>
    <property type="match status" value="1"/>
</dbReference>
<organism evidence="1 2">
    <name type="scientific">Lagenidium giganteum</name>
    <dbReference type="NCBI Taxonomy" id="4803"/>
    <lineage>
        <taxon>Eukaryota</taxon>
        <taxon>Sar</taxon>
        <taxon>Stramenopiles</taxon>
        <taxon>Oomycota</taxon>
        <taxon>Peronosporomycetes</taxon>
        <taxon>Pythiales</taxon>
        <taxon>Pythiaceae</taxon>
    </lineage>
</organism>
<evidence type="ECO:0000313" key="1">
    <source>
        <dbReference type="EMBL" id="DBA00966.1"/>
    </source>
</evidence>
<dbReference type="Proteomes" id="UP001146120">
    <property type="component" value="Unassembled WGS sequence"/>
</dbReference>
<dbReference type="InterPro" id="IPR038279">
    <property type="entry name" value="Ndc10_dom2_sf"/>
</dbReference>
<proteinExistence type="predicted"/>
<accession>A0AAV2Z3K0</accession>
<reference evidence="1" key="2">
    <citation type="journal article" date="2023" name="Microbiol Resour">
        <title>Decontamination and Annotation of the Draft Genome Sequence of the Oomycete Lagenidium giganteum ARSEF 373.</title>
        <authorList>
            <person name="Morgan W.R."/>
            <person name="Tartar A."/>
        </authorList>
    </citation>
    <scope>NUCLEOTIDE SEQUENCE</scope>
    <source>
        <strain evidence="1">ARSEF 373</strain>
    </source>
</reference>
<evidence type="ECO:0000313" key="2">
    <source>
        <dbReference type="Proteomes" id="UP001146120"/>
    </source>
</evidence>
<sequence>MVPLALHVELHEYTLRTLERGLAARPRNTARACESLQAEFTANGFDQATRTVVTGAKLNLFLHEEILNRQSKRPEKNSSNQCVGVSTVELYVAAVTDLYKQQRDRAMNSNSHPRNSTIASLLTTLKREKHALDRNQFVDRGIGTLMDGYTSSRKLVAISKYHLDAIAGDSLRDRMAHLFAIHVCCKSARNLELADMFGVLLENEGYSECRALVYIINQGKTNKFSRVEFGSLFATKIRRYVLVVPWKYIFSSPTLFVPSMWYNVKLLRGKGDRTTSISYTTHYKATVKAFDALKLPTNAKPMPRVALPPAWQI</sequence>